<evidence type="ECO:0000313" key="1">
    <source>
        <dbReference type="EMBL" id="KPC17745.1"/>
    </source>
</evidence>
<reference evidence="1 2" key="2">
    <citation type="submission" date="2015-10" db="EMBL/GenBank/DDBJ databases">
        <title>Comparative genomics and high-throughput reverse genetic screens identify a new phytobacterial MAMP and an Arabidopsis receptor required for immune elicitation.</title>
        <authorList>
            <person name="Mott G.A."/>
            <person name="Thakur S."/>
            <person name="Wang P.W."/>
            <person name="Desveaux D."/>
            <person name="Guttman D.S."/>
        </authorList>
    </citation>
    <scope>NUCLEOTIDE SEQUENCE [LARGE SCALE GENOMIC DNA]</scope>
    <source>
        <strain evidence="1 2">107</strain>
    </source>
</reference>
<reference evidence="1 2" key="1">
    <citation type="submission" date="2015-07" db="EMBL/GenBank/DDBJ databases">
        <authorList>
            <person name="O'Brien H.E."/>
            <person name="Thakur S."/>
            <person name="Gong Y."/>
            <person name="Wang P.W."/>
            <person name="Guttman D.S."/>
        </authorList>
    </citation>
    <scope>NUCLEOTIDE SEQUENCE [LARGE SCALE GENOMIC DNA]</scope>
    <source>
        <strain evidence="1 2">107</strain>
    </source>
</reference>
<keyword evidence="2" id="KW-1185">Reference proteome</keyword>
<dbReference type="Pfam" id="PF26125">
    <property type="entry name" value="AcrVA2-like"/>
    <property type="match status" value="1"/>
</dbReference>
<dbReference type="Proteomes" id="UP000037943">
    <property type="component" value="Unassembled WGS sequence"/>
</dbReference>
<evidence type="ECO:0000313" key="2">
    <source>
        <dbReference type="Proteomes" id="UP000037943"/>
    </source>
</evidence>
<proteinExistence type="predicted"/>
<gene>
    <name evidence="1" type="ORF">AC499_0947</name>
</gene>
<sequence>MNPRELMRQIEELKGDTLNLPLPRRMALPAIQGYRSLLLAEVASMIDFCCKQDFTLAHFLAESREHPALDAMRRQYRFTDSSFRTMFMVSRHQFNNGPIYTVSEGLAELLADTKVRENIPIRYFAPPMRNCYIEFSPAEKRHLSPFKVEAAGLKAILEGCYLQETQYDLLPPMAAEARELLELDPHAKTRVLEVGFTASPVGLDARSSTVLLDTIDTFSIYIQDEDEPFGEVLRRHQQLNEHWQVIANTGFETLFQTLEFNAQQLSKILFYLSVEREERRVINEASDLEKRLKGVADKKKPKIEKMLTRTYDRIVVGPKTYTPIRERIASHNLPPGTKAPHYRAGYFGIRWIGTGQAKHTELRRVKETIINEELLKGDKPGARDYEIR</sequence>
<protein>
    <submittedName>
        <fullName evidence="1">Uncharacterized protein</fullName>
    </submittedName>
</protein>
<comment type="caution">
    <text evidence="1">The sequence shown here is derived from an EMBL/GenBank/DDBJ whole genome shotgun (WGS) entry which is preliminary data.</text>
</comment>
<dbReference type="InterPro" id="IPR058915">
    <property type="entry name" value="AcrVA2-like"/>
</dbReference>
<name>A0ABR5KT81_PSEAV</name>
<organism evidence="1 2">
    <name type="scientific">Pseudomonas amygdali pv. lachrymans</name>
    <name type="common">Pseudomonas syringae pv. lachrymans</name>
    <dbReference type="NCBI Taxonomy" id="53707"/>
    <lineage>
        <taxon>Bacteria</taxon>
        <taxon>Pseudomonadati</taxon>
        <taxon>Pseudomonadota</taxon>
        <taxon>Gammaproteobacteria</taxon>
        <taxon>Pseudomonadales</taxon>
        <taxon>Pseudomonadaceae</taxon>
        <taxon>Pseudomonas</taxon>
        <taxon>Pseudomonas amygdali</taxon>
    </lineage>
</organism>
<accession>A0ABR5KT81</accession>
<dbReference type="EMBL" id="LGLK01000057">
    <property type="protein sequence ID" value="KPC17745.1"/>
    <property type="molecule type" value="Genomic_DNA"/>
</dbReference>